<proteinExistence type="predicted"/>
<organism evidence="1 2">
    <name type="scientific">Callosobruchus maculatus</name>
    <name type="common">Southern cowpea weevil</name>
    <name type="synonym">Pulse bruchid</name>
    <dbReference type="NCBI Taxonomy" id="64391"/>
    <lineage>
        <taxon>Eukaryota</taxon>
        <taxon>Metazoa</taxon>
        <taxon>Ecdysozoa</taxon>
        <taxon>Arthropoda</taxon>
        <taxon>Hexapoda</taxon>
        <taxon>Insecta</taxon>
        <taxon>Pterygota</taxon>
        <taxon>Neoptera</taxon>
        <taxon>Endopterygota</taxon>
        <taxon>Coleoptera</taxon>
        <taxon>Polyphaga</taxon>
        <taxon>Cucujiformia</taxon>
        <taxon>Chrysomeloidea</taxon>
        <taxon>Chrysomelidae</taxon>
        <taxon>Bruchinae</taxon>
        <taxon>Bruchini</taxon>
        <taxon>Callosobruchus</taxon>
    </lineage>
</organism>
<dbReference type="Proteomes" id="UP000410492">
    <property type="component" value="Unassembled WGS sequence"/>
</dbReference>
<accession>A0A653CTX0</accession>
<reference evidence="1 2" key="1">
    <citation type="submission" date="2019-01" db="EMBL/GenBank/DDBJ databases">
        <authorList>
            <person name="Sayadi A."/>
        </authorList>
    </citation>
    <scope>NUCLEOTIDE SEQUENCE [LARGE SCALE GENOMIC DNA]</scope>
</reference>
<protein>
    <submittedName>
        <fullName evidence="1">Uncharacterized protein</fullName>
    </submittedName>
</protein>
<dbReference type="EMBL" id="CAACVG010008642">
    <property type="protein sequence ID" value="VEN50543.1"/>
    <property type="molecule type" value="Genomic_DNA"/>
</dbReference>
<dbReference type="AlphaFoldDB" id="A0A653CTX0"/>
<sequence length="19" mass="2160">MHRLHPAGLGIVLNRDECQ</sequence>
<name>A0A653CTX0_CALMS</name>
<evidence type="ECO:0000313" key="2">
    <source>
        <dbReference type="Proteomes" id="UP000410492"/>
    </source>
</evidence>
<gene>
    <name evidence="1" type="ORF">CALMAC_LOCUS11282</name>
</gene>
<keyword evidence="2" id="KW-1185">Reference proteome</keyword>
<evidence type="ECO:0000313" key="1">
    <source>
        <dbReference type="EMBL" id="VEN50543.1"/>
    </source>
</evidence>